<dbReference type="Gene3D" id="3.20.20.80">
    <property type="entry name" value="Glycosidases"/>
    <property type="match status" value="1"/>
</dbReference>
<dbReference type="EMBL" id="LUCM01009701">
    <property type="protein sequence ID" value="KAA0186529.1"/>
    <property type="molecule type" value="Genomic_DNA"/>
</dbReference>
<dbReference type="Proteomes" id="UP000728185">
    <property type="component" value="Unassembled WGS sequence"/>
</dbReference>
<dbReference type="InterPro" id="IPR048912">
    <property type="entry name" value="BetaGal1-like_ABD1"/>
</dbReference>
<dbReference type="Pfam" id="PF21317">
    <property type="entry name" value="BetaGal_ABD_1"/>
    <property type="match status" value="1"/>
</dbReference>
<proteinExistence type="inferred from homology"/>
<dbReference type="InterPro" id="IPR001944">
    <property type="entry name" value="Glycoside_Hdrlase_35"/>
</dbReference>
<feature type="domain" description="Beta-galactosidase 1-like first all-beta" evidence="6">
    <location>
        <begin position="303"/>
        <end position="419"/>
    </location>
</feature>
<dbReference type="InterPro" id="IPR019801">
    <property type="entry name" value="Glyco_hydro_35_CS"/>
</dbReference>
<keyword evidence="9" id="KW-1185">Reference proteome</keyword>
<dbReference type="InterPro" id="IPR008979">
    <property type="entry name" value="Galactose-bd-like_sf"/>
</dbReference>
<sequence>MLNSEFTGIVLPEFISCPAEITYYMAEVSRWMDHLLPKIGRFLYANGGPIIMVQLENEYGSYKTCDNEYLKQLYDIGRRHLGPDIILFTTDGASEGYLRCGSSDPRYLATIDFGPMPILHKLQTSRKVHPTSSVNHICSESDYLYQVSVLCRELPPFYHLVCPCLFFQVNSEFYVGWFDPWGEKHAHTDAVWSTNSLIRLMKFSARVNVNMYMFHGGTNFGYTAGTPEYVPTTTSYDYDAPVSEAGDVTQKYAILQKAIFNFRNKSTPPLPSNITRFAYGKISMSKVGHILFQKAGGIVGENPAYMESFRQYDGFGLYSVTLPPMEIGDAWINFQGIADIAYVYTTDKDNKRVKYHETIYRGSKSVKIHLDESTPNDTLLILVENRGHRNFGDGMDKNIKGLFGPVTINGQALTQWRMIGFNQLTNGSVKLNESLLDQWPVVGSIYEGTLLIDRVEDKHDTYIHLNTFKRGYLVVNDFNLGRYDTIAGPQMHLYVPEPRLKLGRNIFTVVELDGITLGTTNEDVFVTSCKDQMWSK</sequence>
<comment type="caution">
    <text evidence="8">The sequence shown here is derived from an EMBL/GenBank/DDBJ whole genome shotgun (WGS) entry which is preliminary data.</text>
</comment>
<name>A0A8E0VGF0_9TREM</name>
<evidence type="ECO:0000259" key="7">
    <source>
        <dbReference type="Pfam" id="PF21467"/>
    </source>
</evidence>
<evidence type="ECO:0000313" key="9">
    <source>
        <dbReference type="Proteomes" id="UP000728185"/>
    </source>
</evidence>
<dbReference type="AlphaFoldDB" id="A0A8E0VGF0"/>
<dbReference type="Pfam" id="PF01301">
    <property type="entry name" value="Glyco_hydro_35"/>
    <property type="match status" value="2"/>
</dbReference>
<dbReference type="GO" id="GO:0005975">
    <property type="term" value="P:carbohydrate metabolic process"/>
    <property type="evidence" value="ECO:0007669"/>
    <property type="project" value="InterPro"/>
</dbReference>
<keyword evidence="2" id="KW-0378">Hydrolase</keyword>
<dbReference type="InterPro" id="IPR017853">
    <property type="entry name" value="GH"/>
</dbReference>
<evidence type="ECO:0000259" key="5">
    <source>
        <dbReference type="Pfam" id="PF01301"/>
    </source>
</evidence>
<dbReference type="OrthoDB" id="1657402at2759"/>
<dbReference type="SUPFAM" id="SSF51445">
    <property type="entry name" value="(Trans)glycosidases"/>
    <property type="match status" value="1"/>
</dbReference>
<comment type="similarity">
    <text evidence="1">Belongs to the glycosyl hydrolase 35 family.</text>
</comment>
<dbReference type="PRINTS" id="PR00742">
    <property type="entry name" value="GLHYDRLASE35"/>
</dbReference>
<evidence type="ECO:0000256" key="2">
    <source>
        <dbReference type="ARBA" id="ARBA00022801"/>
    </source>
</evidence>
<dbReference type="Gene3D" id="2.60.120.260">
    <property type="entry name" value="Galactose-binding domain-like"/>
    <property type="match status" value="2"/>
</dbReference>
<feature type="domain" description="Beta-galactosidase galactose-binding" evidence="7">
    <location>
        <begin position="445"/>
        <end position="505"/>
    </location>
</feature>
<accession>A0A8E0VGF0</accession>
<dbReference type="GO" id="GO:0004565">
    <property type="term" value="F:beta-galactosidase activity"/>
    <property type="evidence" value="ECO:0007669"/>
    <property type="project" value="InterPro"/>
</dbReference>
<evidence type="ECO:0000313" key="8">
    <source>
        <dbReference type="EMBL" id="KAA0186529.1"/>
    </source>
</evidence>
<keyword evidence="3" id="KW-0326">Glycosidase</keyword>
<dbReference type="InterPro" id="IPR031330">
    <property type="entry name" value="Gly_Hdrlase_35_cat"/>
</dbReference>
<dbReference type="InterPro" id="IPR026283">
    <property type="entry name" value="B-gal_1-like"/>
</dbReference>
<reference evidence="8" key="1">
    <citation type="submission" date="2019-05" db="EMBL/GenBank/DDBJ databases">
        <title>Annotation for the trematode Fasciolopsis buski.</title>
        <authorList>
            <person name="Choi Y.-J."/>
        </authorList>
    </citation>
    <scope>NUCLEOTIDE SEQUENCE</scope>
    <source>
        <strain evidence="8">HT</strain>
        <tissue evidence="8">Whole worm</tissue>
    </source>
</reference>
<protein>
    <submittedName>
        <fullName evidence="8">Beta-galactosidase</fullName>
    </submittedName>
</protein>
<evidence type="ECO:0000259" key="6">
    <source>
        <dbReference type="Pfam" id="PF21317"/>
    </source>
</evidence>
<gene>
    <name evidence="8" type="ORF">FBUS_05944</name>
</gene>
<dbReference type="PIRSF" id="PIRSF006336">
    <property type="entry name" value="B-gal"/>
    <property type="match status" value="1"/>
</dbReference>
<dbReference type="PANTHER" id="PTHR23421">
    <property type="entry name" value="BETA-GALACTOSIDASE RELATED"/>
    <property type="match status" value="1"/>
</dbReference>
<organism evidence="8 9">
    <name type="scientific">Fasciolopsis buskii</name>
    <dbReference type="NCBI Taxonomy" id="27845"/>
    <lineage>
        <taxon>Eukaryota</taxon>
        <taxon>Metazoa</taxon>
        <taxon>Spiralia</taxon>
        <taxon>Lophotrochozoa</taxon>
        <taxon>Platyhelminthes</taxon>
        <taxon>Trematoda</taxon>
        <taxon>Digenea</taxon>
        <taxon>Plagiorchiida</taxon>
        <taxon>Echinostomata</taxon>
        <taxon>Echinostomatoidea</taxon>
        <taxon>Fasciolidae</taxon>
        <taxon>Fasciolopsis</taxon>
    </lineage>
</organism>
<dbReference type="PROSITE" id="PS01182">
    <property type="entry name" value="GLYCOSYL_HYDROL_F35"/>
    <property type="match status" value="1"/>
</dbReference>
<dbReference type="SUPFAM" id="SSF49785">
    <property type="entry name" value="Galactose-binding domain-like"/>
    <property type="match status" value="1"/>
</dbReference>
<evidence type="ECO:0000256" key="1">
    <source>
        <dbReference type="ARBA" id="ARBA00009809"/>
    </source>
</evidence>
<feature type="domain" description="Glycoside hydrolase 35 catalytic" evidence="5">
    <location>
        <begin position="22"/>
        <end position="130"/>
    </location>
</feature>
<evidence type="ECO:0000256" key="3">
    <source>
        <dbReference type="ARBA" id="ARBA00023295"/>
    </source>
</evidence>
<dbReference type="Pfam" id="PF21467">
    <property type="entry name" value="BetaGal_gal-bd"/>
    <property type="match status" value="1"/>
</dbReference>
<feature type="active site" description="Nucleophile" evidence="4">
    <location>
        <position position="172"/>
    </location>
</feature>
<evidence type="ECO:0000256" key="4">
    <source>
        <dbReference type="PIRSR" id="PIRSR006336-1"/>
    </source>
</evidence>
<dbReference type="InterPro" id="IPR048913">
    <property type="entry name" value="BetaGal_gal-bd"/>
</dbReference>
<feature type="domain" description="Glycoside hydrolase 35 catalytic" evidence="5">
    <location>
        <begin position="169"/>
        <end position="259"/>
    </location>
</feature>
<feature type="active site" description="Proton donor" evidence="4">
    <location>
        <position position="58"/>
    </location>
</feature>